<evidence type="ECO:0000256" key="1">
    <source>
        <dbReference type="ARBA" id="ARBA00022737"/>
    </source>
</evidence>
<sequence>MTRTFTGISRGREAAKLPLAVEPTKNISNIIFYHLDPSSLRGVKATPVNCQDASGESPLHHAALNGHRDAVELLLKHEASATLLDNKGCSPLHLGAWNGNAEICQLLLSHGPSKARVNEQNNENETSLHAACQYGHTKAASVLIEHRADPTLRNKINESALDLAAQYGRLETVQLLVLKHPELLHAPFSQHSPLHLASRNGHKGVVETLIKAGFDVNTKIDTLGTALHEAALCGKQEVVKILLENGIDSELEDSSGKTAADLLRSHTSKVSQDIVAIIDNYDKESQDDSPSLRKAPLATSESSPERESAVYDALPPVRRVLPADEEPESLYAKVNKSPNIEQTKSAESVQAPPRPAKLSSSPKTFRTGSPDKLPTNRPITQPGYINMEGPLLSRSPGSPCTPPKPPRKGTSSQMAMSPPRPERNTTSPPSHNRVMGVTSTPPTQTKPTNEDVAVENLVKQSSLTRVPTFKPPPPPGGGHRKHRSPVKEVGKSGRSPEKEIGQTSKTVIRNEHVQDSPTDSKAERIVVGQSKKASSDTEKKTVDSSSTTEHVGEAIYAVEKFTGNQSVAPGSIEGETSIYAVEKISNNHQNIHEIKNEIYESVNIASPVTLSTDNNNILKENKDSVKDDKENVKEHKNTVTDDADGVEHSKNANNDAIDLSNLSKKGVFTEKDSINTMQSDTNGAKHDIDAIKSTKIKSNDNKDRNSQTVQYEKVDMQNEQENGVPKSNGTDGKSIKRNSQTVQYEKVDMPNEQKSDVSESIGTDDRLIKRSSQTIQYEKVGNEAEKLDVHQKPSGRRSQTIEYEKVNVEHEKQECVRSSQSIQYEKVGLEHEKTDVKRSSQTIQYEKVDLPTENETDNTTNEKQDVKLMTSEVKVVLRKTSDVEKPSSLDFTQKRASKEGGPLSPTGYVQPPTPDHPPPSPHSAVIDIQFTINPKEKRRSRDMETITDFEFSPQTSSQTETDSEPTPGGSTEPEVSPPEGTTVEKRKKKQTEEGKENIIPIRASELNPFLEDCRRSLIKGSTPSGQRKVRSQIYENVNVVSAVRRQKRKSAPNIDALPEQDEKDAESVSIATKNKGNVETEVQKRKTLIASNQGNQKDPSPMDENEEWAKIENIMASFGGGIARESVFMRELEEDFTKLIAGVKKIQSVGDWLDDISMGQYENLLVANGFDDMDFLNPNVLEYCDLVDIGISNEEHRKQILSAASDLPNLKQIDKDNLPSSVEEWLDSLRLSEYWETFRNIGFDTMEKVRKLWEIQLTTVLDITMKGHQKRILASLGDRPEEPLVDRLESVVDITSVNWKSPDPSSSHADIDLFKYTEIKSSISNDTEVKGQTQGQQCEILKFDNDDQDDDSVFESKGVHDDMLHIRPPHLAHEKSPVKQWRHRPEVLIKGCCNYTSQYLGSTLVKELKGIESTKSSIEKMKKSTDTIGKVPTIILSISYKGVKFIDAKSKKVICEHEIGNIFCACQDGTSLNFFAYITKDLQTHKHYCHVFSVKTTDSATEIILTLGEAFEVAYQVALKERAEESAAELGRKLSESSTGSRKNVASSSFA</sequence>
<reference evidence="7" key="1">
    <citation type="submission" date="2022-03" db="EMBL/GenBank/DDBJ databases">
        <authorList>
            <person name="Martin C."/>
        </authorList>
    </citation>
    <scope>NUCLEOTIDE SEQUENCE</scope>
</reference>
<feature type="compositionally biased region" description="Basic and acidic residues" evidence="4">
    <location>
        <begin position="485"/>
        <end position="500"/>
    </location>
</feature>
<dbReference type="Pfam" id="PF12796">
    <property type="entry name" value="Ank_2"/>
    <property type="match status" value="3"/>
</dbReference>
<dbReference type="Pfam" id="PF00536">
    <property type="entry name" value="SAM_1"/>
    <property type="match status" value="2"/>
</dbReference>
<dbReference type="Gene3D" id="1.10.150.50">
    <property type="entry name" value="Transcription Factor, Ets-1"/>
    <property type="match status" value="2"/>
</dbReference>
<evidence type="ECO:0000313" key="7">
    <source>
        <dbReference type="EMBL" id="CAH1785263.1"/>
    </source>
</evidence>
<evidence type="ECO:0000256" key="4">
    <source>
        <dbReference type="SAM" id="MobiDB-lite"/>
    </source>
</evidence>
<feature type="compositionally biased region" description="Polar residues" evidence="4">
    <location>
        <begin position="358"/>
        <end position="367"/>
    </location>
</feature>
<feature type="repeat" description="ANK" evidence="3">
    <location>
        <begin position="87"/>
        <end position="119"/>
    </location>
</feature>
<dbReference type="Gene3D" id="1.25.40.20">
    <property type="entry name" value="Ankyrin repeat-containing domain"/>
    <property type="match status" value="2"/>
</dbReference>
<keyword evidence="2 3" id="KW-0040">ANK repeat</keyword>
<dbReference type="SMART" id="SM00454">
    <property type="entry name" value="SAM"/>
    <property type="match status" value="2"/>
</dbReference>
<feature type="compositionally biased region" description="Basic and acidic residues" evidence="4">
    <location>
        <begin position="879"/>
        <end position="898"/>
    </location>
</feature>
<feature type="region of interest" description="Disordered" evidence="4">
    <location>
        <begin position="879"/>
        <end position="924"/>
    </location>
</feature>
<dbReference type="SMART" id="SM00248">
    <property type="entry name" value="ANK"/>
    <property type="match status" value="6"/>
</dbReference>
<feature type="compositionally biased region" description="Polar residues" evidence="4">
    <location>
        <begin position="1536"/>
        <end position="1551"/>
    </location>
</feature>
<name>A0A8S4NTT6_OWEFU</name>
<feature type="compositionally biased region" description="Basic and acidic residues" evidence="4">
    <location>
        <begin position="619"/>
        <end position="650"/>
    </location>
</feature>
<keyword evidence="8" id="KW-1185">Reference proteome</keyword>
<evidence type="ECO:0008006" key="9">
    <source>
        <dbReference type="Google" id="ProtNLM"/>
    </source>
</evidence>
<dbReference type="PROSITE" id="PS50297">
    <property type="entry name" value="ANK_REP_REGION"/>
    <property type="match status" value="5"/>
</dbReference>
<feature type="region of interest" description="Disordered" evidence="4">
    <location>
        <begin position="1047"/>
        <end position="1068"/>
    </location>
</feature>
<dbReference type="InterPro" id="IPR033635">
    <property type="entry name" value="ANKS1/Caskin"/>
</dbReference>
<feature type="domain" description="SAM" evidence="6">
    <location>
        <begin position="1221"/>
        <end position="1282"/>
    </location>
</feature>
<dbReference type="PROSITE" id="PS01179">
    <property type="entry name" value="PID"/>
    <property type="match status" value="1"/>
</dbReference>
<dbReference type="InterPro" id="IPR006020">
    <property type="entry name" value="PTB/PI_dom"/>
</dbReference>
<dbReference type="InterPro" id="IPR001660">
    <property type="entry name" value="SAM"/>
</dbReference>
<dbReference type="InterPro" id="IPR011993">
    <property type="entry name" value="PH-like_dom_sf"/>
</dbReference>
<feature type="region of interest" description="Disordered" evidence="4">
    <location>
        <begin position="949"/>
        <end position="1000"/>
    </location>
</feature>
<dbReference type="Pfam" id="PF00640">
    <property type="entry name" value="PID"/>
    <property type="match status" value="1"/>
</dbReference>
<feature type="compositionally biased region" description="Basic and acidic residues" evidence="4">
    <location>
        <begin position="533"/>
        <end position="542"/>
    </location>
</feature>
<dbReference type="PANTHER" id="PTHR24174:SF1">
    <property type="entry name" value="IP14385P"/>
    <property type="match status" value="1"/>
</dbReference>
<dbReference type="PANTHER" id="PTHR24174">
    <property type="entry name" value="ANKYRIN REPEAT AND STERILE ALPHA MOTIF DOMAIN-CONTAINING PROTEIN 1"/>
    <property type="match status" value="1"/>
</dbReference>
<feature type="repeat" description="ANK" evidence="3">
    <location>
        <begin position="54"/>
        <end position="86"/>
    </location>
</feature>
<dbReference type="PROSITE" id="PS50088">
    <property type="entry name" value="ANK_REPEAT"/>
    <property type="match status" value="5"/>
</dbReference>
<feature type="compositionally biased region" description="Polar residues" evidence="4">
    <location>
        <begin position="437"/>
        <end position="447"/>
    </location>
</feature>
<dbReference type="EMBL" id="CAIIXF020000006">
    <property type="protein sequence ID" value="CAH1785263.1"/>
    <property type="molecule type" value="Genomic_DNA"/>
</dbReference>
<organism evidence="7 8">
    <name type="scientific">Owenia fusiformis</name>
    <name type="common">Polychaete worm</name>
    <dbReference type="NCBI Taxonomy" id="6347"/>
    <lineage>
        <taxon>Eukaryota</taxon>
        <taxon>Metazoa</taxon>
        <taxon>Spiralia</taxon>
        <taxon>Lophotrochozoa</taxon>
        <taxon>Annelida</taxon>
        <taxon>Polychaeta</taxon>
        <taxon>Sedentaria</taxon>
        <taxon>Canalipalpata</taxon>
        <taxon>Sabellida</taxon>
        <taxon>Oweniida</taxon>
        <taxon>Oweniidae</taxon>
        <taxon>Owenia</taxon>
    </lineage>
</organism>
<dbReference type="SUPFAM" id="SSF48403">
    <property type="entry name" value="Ankyrin repeat"/>
    <property type="match status" value="1"/>
</dbReference>
<comment type="caution">
    <text evidence="7">The sequence shown here is derived from an EMBL/GenBank/DDBJ whole genome shotgun (WGS) entry which is preliminary data.</text>
</comment>
<feature type="repeat" description="ANK" evidence="3">
    <location>
        <begin position="189"/>
        <end position="221"/>
    </location>
</feature>
<feature type="compositionally biased region" description="Basic and acidic residues" evidence="4">
    <location>
        <begin position="508"/>
        <end position="524"/>
    </location>
</feature>
<keyword evidence="1" id="KW-0677">Repeat</keyword>
<feature type="repeat" description="ANK" evidence="3">
    <location>
        <begin position="123"/>
        <end position="155"/>
    </location>
</feature>
<feature type="region of interest" description="Disordered" evidence="4">
    <location>
        <begin position="330"/>
        <end position="548"/>
    </location>
</feature>
<dbReference type="Proteomes" id="UP000749559">
    <property type="component" value="Unassembled WGS sequence"/>
</dbReference>
<feature type="compositionally biased region" description="Pro residues" evidence="4">
    <location>
        <begin position="911"/>
        <end position="921"/>
    </location>
</feature>
<accession>A0A8S4NTT6</accession>
<dbReference type="InterPro" id="IPR036770">
    <property type="entry name" value="Ankyrin_rpt-contain_sf"/>
</dbReference>
<dbReference type="SUPFAM" id="SSF47769">
    <property type="entry name" value="SAM/Pointed domain"/>
    <property type="match status" value="2"/>
</dbReference>
<feature type="repeat" description="ANK" evidence="3">
    <location>
        <begin position="222"/>
        <end position="254"/>
    </location>
</feature>
<feature type="compositionally biased region" description="Polar residues" evidence="4">
    <location>
        <begin position="336"/>
        <end position="348"/>
    </location>
</feature>
<dbReference type="PROSITE" id="PS50105">
    <property type="entry name" value="SAM_DOMAIN"/>
    <property type="match status" value="2"/>
</dbReference>
<dbReference type="Gene3D" id="2.30.29.30">
    <property type="entry name" value="Pleckstrin-homology domain (PH domain)/Phosphotyrosine-binding domain (PTB)"/>
    <property type="match status" value="1"/>
</dbReference>
<dbReference type="InterPro" id="IPR002110">
    <property type="entry name" value="Ankyrin_rpt"/>
</dbReference>
<feature type="region of interest" description="Disordered" evidence="4">
    <location>
        <begin position="282"/>
        <end position="314"/>
    </location>
</feature>
<dbReference type="SUPFAM" id="SSF50729">
    <property type="entry name" value="PH domain-like"/>
    <property type="match status" value="1"/>
</dbReference>
<dbReference type="SMART" id="SM00462">
    <property type="entry name" value="PTB"/>
    <property type="match status" value="1"/>
</dbReference>
<feature type="region of interest" description="Disordered" evidence="4">
    <location>
        <begin position="714"/>
        <end position="738"/>
    </location>
</feature>
<dbReference type="PRINTS" id="PR01415">
    <property type="entry name" value="ANKYRIN"/>
</dbReference>
<feature type="domain" description="PID" evidence="5">
    <location>
        <begin position="1393"/>
        <end position="1529"/>
    </location>
</feature>
<evidence type="ECO:0000256" key="2">
    <source>
        <dbReference type="ARBA" id="ARBA00023043"/>
    </source>
</evidence>
<feature type="domain" description="SAM" evidence="6">
    <location>
        <begin position="1144"/>
        <end position="1210"/>
    </location>
</feature>
<evidence type="ECO:0000256" key="3">
    <source>
        <dbReference type="PROSITE-ProRule" id="PRU00023"/>
    </source>
</evidence>
<evidence type="ECO:0000313" key="8">
    <source>
        <dbReference type="Proteomes" id="UP000749559"/>
    </source>
</evidence>
<dbReference type="OrthoDB" id="10039052at2759"/>
<feature type="region of interest" description="Disordered" evidence="4">
    <location>
        <begin position="614"/>
        <end position="657"/>
    </location>
</feature>
<protein>
    <recommendedName>
        <fullName evidence="9">Ankyrin repeat and SAM domain-containing protein 1A-like</fullName>
    </recommendedName>
</protein>
<dbReference type="InterPro" id="IPR013761">
    <property type="entry name" value="SAM/pointed_sf"/>
</dbReference>
<feature type="region of interest" description="Disordered" evidence="4">
    <location>
        <begin position="1530"/>
        <end position="1551"/>
    </location>
</feature>
<evidence type="ECO:0000259" key="6">
    <source>
        <dbReference type="PROSITE" id="PS50105"/>
    </source>
</evidence>
<dbReference type="GO" id="GO:0005829">
    <property type="term" value="C:cytosol"/>
    <property type="evidence" value="ECO:0007669"/>
    <property type="project" value="TreeGrafter"/>
</dbReference>
<proteinExistence type="predicted"/>
<gene>
    <name evidence="7" type="ORF">OFUS_LOCUS11345</name>
</gene>
<dbReference type="CDD" id="cd01274">
    <property type="entry name" value="PTB_Anks"/>
    <property type="match status" value="1"/>
</dbReference>
<feature type="compositionally biased region" description="Polar residues" evidence="4">
    <location>
        <begin position="717"/>
        <end position="738"/>
    </location>
</feature>
<evidence type="ECO:0000259" key="5">
    <source>
        <dbReference type="PROSITE" id="PS01179"/>
    </source>
</evidence>